<protein>
    <submittedName>
        <fullName evidence="8">FMN protein</fullName>
    </submittedName>
</protein>
<feature type="compositionally biased region" description="Basic and acidic residues" evidence="6">
    <location>
        <begin position="380"/>
        <end position="398"/>
    </location>
</feature>
<keyword evidence="4" id="KW-0539">Nucleus</keyword>
<dbReference type="Gene3D" id="1.20.58.2220">
    <property type="entry name" value="Formin, FH2 domain"/>
    <property type="match status" value="1"/>
</dbReference>
<feature type="region of interest" description="Disordered" evidence="6">
    <location>
        <begin position="620"/>
        <end position="770"/>
    </location>
</feature>
<feature type="domain" description="FH2" evidence="7">
    <location>
        <begin position="762"/>
        <end position="1167"/>
    </location>
</feature>
<feature type="compositionally biased region" description="Polar residues" evidence="6">
    <location>
        <begin position="631"/>
        <end position="645"/>
    </location>
</feature>
<dbReference type="InterPro" id="IPR001265">
    <property type="entry name" value="Formin_Cappuccino_subfam"/>
</dbReference>
<dbReference type="PRINTS" id="PR00828">
    <property type="entry name" value="FORMIN"/>
</dbReference>
<feature type="non-terminal residue" evidence="8">
    <location>
        <position position="1167"/>
    </location>
</feature>
<dbReference type="PANTHER" id="PTHR45920:SF7">
    <property type="entry name" value="FORMIN-G"/>
    <property type="match status" value="1"/>
</dbReference>
<evidence type="ECO:0000313" key="8">
    <source>
        <dbReference type="EMBL" id="NXW83886.1"/>
    </source>
</evidence>
<feature type="region of interest" description="Disordered" evidence="6">
    <location>
        <begin position="1"/>
        <end position="21"/>
    </location>
</feature>
<reference evidence="8 9" key="1">
    <citation type="submission" date="2020-02" db="EMBL/GenBank/DDBJ databases">
        <title>Bird 10,000 Genomes (B10K) Project - Family phase.</title>
        <authorList>
            <person name="Zhang G."/>
        </authorList>
    </citation>
    <scope>NUCLEOTIDE SEQUENCE [LARGE SCALE GENOMIC DNA]</scope>
    <source>
        <strain evidence="8">B10K-DU-006-06</strain>
    </source>
</reference>
<dbReference type="GO" id="GO:0051015">
    <property type="term" value="F:actin filament binding"/>
    <property type="evidence" value="ECO:0007669"/>
    <property type="project" value="TreeGrafter"/>
</dbReference>
<evidence type="ECO:0000256" key="6">
    <source>
        <dbReference type="SAM" id="MobiDB-lite"/>
    </source>
</evidence>
<feature type="compositionally biased region" description="Acidic residues" evidence="6">
    <location>
        <begin position="366"/>
        <end position="379"/>
    </location>
</feature>
<dbReference type="PANTHER" id="PTHR45920">
    <property type="entry name" value="FORMIN HOMOLOGY 2 DOMAIN CONTAINING, ISOFORM I"/>
    <property type="match status" value="1"/>
</dbReference>
<feature type="coiled-coil region" evidence="5">
    <location>
        <begin position="1053"/>
        <end position="1117"/>
    </location>
</feature>
<feature type="compositionally biased region" description="Basic and acidic residues" evidence="6">
    <location>
        <begin position="429"/>
        <end position="462"/>
    </location>
</feature>
<evidence type="ECO:0000256" key="1">
    <source>
        <dbReference type="ARBA" id="ARBA00004123"/>
    </source>
</evidence>
<dbReference type="Proteomes" id="UP000541332">
    <property type="component" value="Unassembled WGS sequence"/>
</dbReference>
<dbReference type="GO" id="GO:0005737">
    <property type="term" value="C:cytoplasm"/>
    <property type="evidence" value="ECO:0007669"/>
    <property type="project" value="TreeGrafter"/>
</dbReference>
<feature type="region of interest" description="Disordered" evidence="6">
    <location>
        <begin position="67"/>
        <end position="97"/>
    </location>
</feature>
<evidence type="ECO:0000256" key="4">
    <source>
        <dbReference type="ARBA" id="ARBA00023242"/>
    </source>
</evidence>
<feature type="region of interest" description="Disordered" evidence="6">
    <location>
        <begin position="145"/>
        <end position="167"/>
    </location>
</feature>
<dbReference type="GO" id="GO:0005884">
    <property type="term" value="C:actin filament"/>
    <property type="evidence" value="ECO:0007669"/>
    <property type="project" value="InterPro"/>
</dbReference>
<evidence type="ECO:0000256" key="5">
    <source>
        <dbReference type="SAM" id="Coils"/>
    </source>
</evidence>
<organism evidence="8 9">
    <name type="scientific">Pampusana beccarii</name>
    <name type="common">Western bronze ground-dove</name>
    <dbReference type="NCBI Taxonomy" id="2953425"/>
    <lineage>
        <taxon>Eukaryota</taxon>
        <taxon>Metazoa</taxon>
        <taxon>Chordata</taxon>
        <taxon>Craniata</taxon>
        <taxon>Vertebrata</taxon>
        <taxon>Euteleostomi</taxon>
        <taxon>Archelosauria</taxon>
        <taxon>Archosauria</taxon>
        <taxon>Dinosauria</taxon>
        <taxon>Saurischia</taxon>
        <taxon>Theropoda</taxon>
        <taxon>Coelurosauria</taxon>
        <taxon>Aves</taxon>
        <taxon>Neognathae</taxon>
        <taxon>Neoaves</taxon>
        <taxon>Columbimorphae</taxon>
        <taxon>Columbiformes</taxon>
        <taxon>Columbidae</taxon>
        <taxon>Pampusana</taxon>
    </lineage>
</organism>
<dbReference type="OrthoDB" id="427644at2759"/>
<dbReference type="EMBL" id="VWYH01002052">
    <property type="protein sequence ID" value="NXW83886.1"/>
    <property type="molecule type" value="Genomic_DNA"/>
</dbReference>
<proteinExistence type="inferred from homology"/>
<comment type="subcellular location">
    <subcellularLocation>
        <location evidence="1">Nucleus</location>
    </subcellularLocation>
</comment>
<evidence type="ECO:0000313" key="9">
    <source>
        <dbReference type="Proteomes" id="UP000541332"/>
    </source>
</evidence>
<feature type="region of interest" description="Disordered" evidence="6">
    <location>
        <begin position="359"/>
        <end position="489"/>
    </location>
</feature>
<feature type="region of interest" description="Disordered" evidence="6">
    <location>
        <begin position="179"/>
        <end position="205"/>
    </location>
</feature>
<dbReference type="AlphaFoldDB" id="A0A7L4FA75"/>
<sequence>EKALPDSSELPDLENTAEGKPDIFTTFSVKTLFGFTTKFEPTASKEETVLKAFQPLHTDINTHANTWHERNDNDCNDDSENQPGMNSTSGQADPMSGRQTDLELELAEQHELLFPHSRFVQTSLSQSDNDDKDAILVQGTLVCTTSDTESDTESKDLDTDENNTSDSALNNVALSAGALDDNNQNNEESESEGHSNSDDTVDTDDIELYPPVSKQLSTELDGVLEHDSNGKNKILMDEQFSCLLAAGNCPQGLPEEEQRPSAGNTSLQRTALAEKTFQLPAFFSGLRVRKKGLTTEDGETLTEIKPRENDLALLKLRQPVKKSSITSGLTTKKISAEPKASPTFLEQLSHLLNIEVSKNEDRAEDFAEGSEETDDSDEAQEYKASSKREPQFPSEEIKSSPAESALDVFKALFSRPPKKETTADTSELEAIKRKMRNEKESLKAVFERSKSKPGDGPSEKSPDLSPSEQDDKTPGRLQTVWPPPKATHEEVKVGLKYTEAEYQAAILHLKREHKEEIETLKSQFELRVFHIRGEHAVSTAQLEENIAQLKNELDNKLNRRSEKAKDIGVSTEDDNPPKTYRNVCIQTDRETFIKPSEEENRAVKNNQIVPKKLNISSLSHSISAQSENKDNYNVQSSESVLSCQPKQMLPHPPPPPPPPLPPPPPPPLPDSSLPGLVPPPPPLPMGPTSVTSQFGSNPPLPSPLSEGCRNFQAPPPPPPPPLPGPGPPVPPPLPGSGLPPPPPPPGPGFFFNSTLSSNQGPRKPAVEPSRPMKPLYWTRIQLQGSRKTAMPMLWESLEEPDILDTTEFEYLFSKDTTQEKRKPLSETYEKKNKAKKIIKLLDGKRSQTVGILISSLHLEMKDIQQAILCVDDSVVDLETLEALYENRAQKDELEKIKQYYQTSKEEELKLLDKPEQFLYELSQIPNFTERAQCIIFQSVFSEGITAVHRKVDIITRVSKALLSMTSVKEILGLILAFGNYMNGGNRTRGQADGFGLEILPKLKDVKSRDNGINLVDYVVIYYLRHCDKEAGTDKSIFPLPEPQDFFQASQVKFEDLIKDLRKLKRDLEASEKQMKLVCRESSEEHLQPFKEKLEEFFQKAKEERKKEESSLENAQKCFEETVGYFGIKPKPGEKEITPNYIFTVWYEFCSDFKTIWKRESKSISKER</sequence>
<feature type="compositionally biased region" description="Polar residues" evidence="6">
    <location>
        <begin position="751"/>
        <end position="760"/>
    </location>
</feature>
<dbReference type="InterPro" id="IPR015425">
    <property type="entry name" value="FH2_Formin"/>
</dbReference>
<evidence type="ECO:0000256" key="2">
    <source>
        <dbReference type="ARBA" id="ARBA00005271"/>
    </source>
</evidence>
<dbReference type="PROSITE" id="PS51444">
    <property type="entry name" value="FH2"/>
    <property type="match status" value="1"/>
</dbReference>
<keyword evidence="3 5" id="KW-0175">Coiled coil</keyword>
<feature type="compositionally biased region" description="Pro residues" evidence="6">
    <location>
        <begin position="650"/>
        <end position="669"/>
    </location>
</feature>
<dbReference type="GO" id="GO:0005634">
    <property type="term" value="C:nucleus"/>
    <property type="evidence" value="ECO:0007669"/>
    <property type="project" value="UniProtKB-SubCell"/>
</dbReference>
<feature type="compositionally biased region" description="Pro residues" evidence="6">
    <location>
        <begin position="676"/>
        <end position="685"/>
    </location>
</feature>
<dbReference type="Pfam" id="PF02181">
    <property type="entry name" value="FH2"/>
    <property type="match status" value="1"/>
</dbReference>
<feature type="non-terminal residue" evidence="8">
    <location>
        <position position="1"/>
    </location>
</feature>
<comment type="caution">
    <text evidence="8">The sequence shown here is derived from an EMBL/GenBank/DDBJ whole genome shotgun (WGS) entry which is preliminary data.</text>
</comment>
<dbReference type="GO" id="GO:0030866">
    <property type="term" value="P:cortical actin cytoskeleton organization"/>
    <property type="evidence" value="ECO:0007669"/>
    <property type="project" value="TreeGrafter"/>
</dbReference>
<dbReference type="InterPro" id="IPR042201">
    <property type="entry name" value="FH2_Formin_sf"/>
</dbReference>
<name>A0A7L4FA75_9COLU</name>
<dbReference type="FunFam" id="1.20.58.2220:FF:000005">
    <property type="entry name" value="Formin 1"/>
    <property type="match status" value="1"/>
</dbReference>
<keyword evidence="9" id="KW-1185">Reference proteome</keyword>
<feature type="coiled-coil region" evidence="5">
    <location>
        <begin position="539"/>
        <end position="566"/>
    </location>
</feature>
<evidence type="ECO:0000259" key="7">
    <source>
        <dbReference type="PROSITE" id="PS51444"/>
    </source>
</evidence>
<feature type="compositionally biased region" description="Pro residues" evidence="6">
    <location>
        <begin position="713"/>
        <end position="747"/>
    </location>
</feature>
<dbReference type="GO" id="GO:0008017">
    <property type="term" value="F:microtubule binding"/>
    <property type="evidence" value="ECO:0007669"/>
    <property type="project" value="InterPro"/>
</dbReference>
<gene>
    <name evidence="8" type="primary">Ld</name>
    <name evidence="8" type="ORF">ALOBEC_R02671</name>
</gene>
<accession>A0A7L4FA75</accession>
<comment type="similarity">
    <text evidence="2">Belongs to the formin homology family. Cappuccino subfamily.</text>
</comment>
<evidence type="ECO:0000256" key="3">
    <source>
        <dbReference type="ARBA" id="ARBA00023054"/>
    </source>
</evidence>
<dbReference type="GO" id="GO:0045010">
    <property type="term" value="P:actin nucleation"/>
    <property type="evidence" value="ECO:0007669"/>
    <property type="project" value="InterPro"/>
</dbReference>
<dbReference type="SMART" id="SM00498">
    <property type="entry name" value="FH2"/>
    <property type="match status" value="1"/>
</dbReference>
<feature type="compositionally biased region" description="Polar residues" evidence="6">
    <location>
        <begin position="81"/>
        <end position="91"/>
    </location>
</feature>
<dbReference type="SUPFAM" id="SSF101447">
    <property type="entry name" value="Formin homology 2 domain (FH2 domain)"/>
    <property type="match status" value="1"/>
</dbReference>